<reference evidence="1" key="1">
    <citation type="submission" date="2015-05" db="UniProtKB">
        <authorList>
            <consortium name="EnsemblMetazoa"/>
        </authorList>
    </citation>
    <scope>IDENTIFICATION</scope>
</reference>
<dbReference type="AlphaFoldDB" id="T1HKQ9"/>
<dbReference type="InParanoid" id="T1HKQ9"/>
<dbReference type="EMBL" id="ACPB03000923">
    <property type="status" value="NOT_ANNOTATED_CDS"/>
    <property type="molecule type" value="Genomic_DNA"/>
</dbReference>
<proteinExistence type="predicted"/>
<organism evidence="1 2">
    <name type="scientific">Rhodnius prolixus</name>
    <name type="common">Triatomid bug</name>
    <dbReference type="NCBI Taxonomy" id="13249"/>
    <lineage>
        <taxon>Eukaryota</taxon>
        <taxon>Metazoa</taxon>
        <taxon>Ecdysozoa</taxon>
        <taxon>Arthropoda</taxon>
        <taxon>Hexapoda</taxon>
        <taxon>Insecta</taxon>
        <taxon>Pterygota</taxon>
        <taxon>Neoptera</taxon>
        <taxon>Paraneoptera</taxon>
        <taxon>Hemiptera</taxon>
        <taxon>Heteroptera</taxon>
        <taxon>Panheteroptera</taxon>
        <taxon>Cimicomorpha</taxon>
        <taxon>Reduviidae</taxon>
        <taxon>Triatominae</taxon>
        <taxon>Rhodnius</taxon>
    </lineage>
</organism>
<evidence type="ECO:0000313" key="2">
    <source>
        <dbReference type="Proteomes" id="UP000015103"/>
    </source>
</evidence>
<protein>
    <recommendedName>
        <fullName evidence="3">Spaetzle domain-containing protein</fullName>
    </recommendedName>
</protein>
<evidence type="ECO:0000313" key="1">
    <source>
        <dbReference type="EnsemblMetazoa" id="RPRC004633-PA"/>
    </source>
</evidence>
<dbReference type="HOGENOM" id="CLU_2213171_0_0_1"/>
<keyword evidence="2" id="KW-1185">Reference proteome</keyword>
<accession>T1HKQ9</accession>
<sequence>MVRSYKIKEFEYKSLCHKNEFNVTLSEDGDDYEYLPKTYLNIECYTPDAYINSHTQMCDFPGYRCIKKKRIVPIFRRLNAKWRGSWEFVREEIQGYGCECMYPQKLN</sequence>
<evidence type="ECO:0008006" key="3">
    <source>
        <dbReference type="Google" id="ProtNLM"/>
    </source>
</evidence>
<dbReference type="Proteomes" id="UP000015103">
    <property type="component" value="Unassembled WGS sequence"/>
</dbReference>
<dbReference type="EnsemblMetazoa" id="RPRC004633-RA">
    <property type="protein sequence ID" value="RPRC004633-PA"/>
    <property type="gene ID" value="RPRC004633"/>
</dbReference>
<name>T1HKQ9_RHOPR</name>
<dbReference type="VEuPathDB" id="VectorBase:RPRC004633"/>